<reference evidence="3" key="1">
    <citation type="journal article" date="2019" name="Int. J. Syst. Evol. Microbiol.">
        <title>The Global Catalogue of Microorganisms (GCM) 10K type strain sequencing project: providing services to taxonomists for standard genome sequencing and annotation.</title>
        <authorList>
            <consortium name="The Broad Institute Genomics Platform"/>
            <consortium name="The Broad Institute Genome Sequencing Center for Infectious Disease"/>
            <person name="Wu L."/>
            <person name="Ma J."/>
        </authorList>
    </citation>
    <scope>NUCLEOTIDE SEQUENCE [LARGE SCALE GENOMIC DNA]</scope>
    <source>
        <strain evidence="3">IBRC-M 10908</strain>
    </source>
</reference>
<evidence type="ECO:0000313" key="3">
    <source>
        <dbReference type="Proteomes" id="UP001595823"/>
    </source>
</evidence>
<proteinExistence type="predicted"/>
<dbReference type="PANTHER" id="PTHR38011:SF2">
    <property type="entry name" value="BIFUNCTIONAL DEAMINASE-REDUCTASE DOMAIN PROTEIN"/>
    <property type="match status" value="1"/>
</dbReference>
<dbReference type="SUPFAM" id="SSF53597">
    <property type="entry name" value="Dihydrofolate reductase-like"/>
    <property type="match status" value="1"/>
</dbReference>
<dbReference type="Proteomes" id="UP001595823">
    <property type="component" value="Unassembled WGS sequence"/>
</dbReference>
<sequence>MKLVVTMFTSIDGVAQAPGGPKEDTDGGFDQGGWVVPHFDDATGEAVGGWFATADAFLLGRKTYEMFAGYWPHAPEEEEPVRSKLNELPKYVASRGEPDLAWNNSRPIDGELTEAVGKLKEQPGRDLQVHGSPTMAQHLLGAGLVDELRVLTFPVVLGKGKRLFEPGTKPSAWTLESVARTPSGVQAQVYRFQGAPTHGTYGF</sequence>
<evidence type="ECO:0000259" key="1">
    <source>
        <dbReference type="Pfam" id="PF01872"/>
    </source>
</evidence>
<feature type="domain" description="Bacterial bifunctional deaminase-reductase C-terminal" evidence="1">
    <location>
        <begin position="2"/>
        <end position="186"/>
    </location>
</feature>
<keyword evidence="3" id="KW-1185">Reference proteome</keyword>
<organism evidence="2 3">
    <name type="scientific">Salininema proteolyticum</name>
    <dbReference type="NCBI Taxonomy" id="1607685"/>
    <lineage>
        <taxon>Bacteria</taxon>
        <taxon>Bacillati</taxon>
        <taxon>Actinomycetota</taxon>
        <taxon>Actinomycetes</taxon>
        <taxon>Glycomycetales</taxon>
        <taxon>Glycomycetaceae</taxon>
        <taxon>Salininema</taxon>
    </lineage>
</organism>
<dbReference type="Pfam" id="PF01872">
    <property type="entry name" value="RibD_C"/>
    <property type="match status" value="1"/>
</dbReference>
<evidence type="ECO:0000313" key="2">
    <source>
        <dbReference type="EMBL" id="MFC4334741.1"/>
    </source>
</evidence>
<dbReference type="InterPro" id="IPR050765">
    <property type="entry name" value="Riboflavin_Biosynth_HTPR"/>
</dbReference>
<dbReference type="Gene3D" id="3.40.430.10">
    <property type="entry name" value="Dihydrofolate Reductase, subunit A"/>
    <property type="match status" value="1"/>
</dbReference>
<accession>A0ABV8TVE7</accession>
<dbReference type="InterPro" id="IPR024072">
    <property type="entry name" value="DHFR-like_dom_sf"/>
</dbReference>
<dbReference type="PANTHER" id="PTHR38011">
    <property type="entry name" value="DIHYDROFOLATE REDUCTASE FAMILY PROTEIN (AFU_ORTHOLOGUE AFUA_8G06820)"/>
    <property type="match status" value="1"/>
</dbReference>
<name>A0ABV8TVE7_9ACTN</name>
<comment type="caution">
    <text evidence="2">The sequence shown here is derived from an EMBL/GenBank/DDBJ whole genome shotgun (WGS) entry which is preliminary data.</text>
</comment>
<dbReference type="EMBL" id="JBHSDK010000009">
    <property type="protein sequence ID" value="MFC4334741.1"/>
    <property type="molecule type" value="Genomic_DNA"/>
</dbReference>
<protein>
    <submittedName>
        <fullName evidence="2">Dihydrofolate reductase family protein</fullName>
    </submittedName>
</protein>
<gene>
    <name evidence="2" type="ORF">ACFPET_05980</name>
</gene>
<dbReference type="InterPro" id="IPR002734">
    <property type="entry name" value="RibDG_C"/>
</dbReference>
<dbReference type="RefSeq" id="WP_380618736.1">
    <property type="nucleotide sequence ID" value="NZ_JBHSDK010000009.1"/>
</dbReference>